<reference evidence="1" key="2">
    <citation type="submission" date="2015-03" db="UniProtKB">
        <authorList>
            <consortium name="EnsemblPlants"/>
        </authorList>
    </citation>
    <scope>IDENTIFICATION</scope>
</reference>
<protein>
    <submittedName>
        <fullName evidence="1">Uncharacterized protein</fullName>
    </submittedName>
</protein>
<sequence length="63" mass="6934">MELRSAAICYVFLLLKGFGTLRWLTEVALYEQLLGAAIASFSTNTEWIFVDEAPSRLQAPGGP</sequence>
<accession>A0A0D3G6F2</accession>
<organism evidence="1">
    <name type="scientific">Oryza barthii</name>
    <dbReference type="NCBI Taxonomy" id="65489"/>
    <lineage>
        <taxon>Eukaryota</taxon>
        <taxon>Viridiplantae</taxon>
        <taxon>Streptophyta</taxon>
        <taxon>Embryophyta</taxon>
        <taxon>Tracheophyta</taxon>
        <taxon>Spermatophyta</taxon>
        <taxon>Magnoliopsida</taxon>
        <taxon>Liliopsida</taxon>
        <taxon>Poales</taxon>
        <taxon>Poaceae</taxon>
        <taxon>BOP clade</taxon>
        <taxon>Oryzoideae</taxon>
        <taxon>Oryzeae</taxon>
        <taxon>Oryzinae</taxon>
        <taxon>Oryza</taxon>
    </lineage>
</organism>
<dbReference type="Gramene" id="OBART05G12820.1">
    <property type="protein sequence ID" value="OBART05G12820.1"/>
    <property type="gene ID" value="OBART05G12820"/>
</dbReference>
<dbReference type="HOGENOM" id="CLU_2889336_0_0_1"/>
<dbReference type="PaxDb" id="65489-OBART05G12820.1"/>
<keyword evidence="2" id="KW-1185">Reference proteome</keyword>
<reference evidence="1" key="1">
    <citation type="journal article" date="2009" name="Rice">
        <title>De Novo Next Generation Sequencing of Plant Genomes.</title>
        <authorList>
            <person name="Rounsley S."/>
            <person name="Marri P.R."/>
            <person name="Yu Y."/>
            <person name="He R."/>
            <person name="Sisneros N."/>
            <person name="Goicoechea J.L."/>
            <person name="Lee S.J."/>
            <person name="Angelova A."/>
            <person name="Kudrna D."/>
            <person name="Luo M."/>
            <person name="Affourtit J."/>
            <person name="Desany B."/>
            <person name="Knight J."/>
            <person name="Niazi F."/>
            <person name="Egholm M."/>
            <person name="Wing R.A."/>
        </authorList>
    </citation>
    <scope>NUCLEOTIDE SEQUENCE [LARGE SCALE GENOMIC DNA]</scope>
    <source>
        <strain evidence="1">cv. IRGC 105608</strain>
    </source>
</reference>
<proteinExistence type="predicted"/>
<evidence type="ECO:0000313" key="1">
    <source>
        <dbReference type="EnsemblPlants" id="OBART05G12820.1"/>
    </source>
</evidence>
<dbReference type="AlphaFoldDB" id="A0A0D3G6F2"/>
<evidence type="ECO:0000313" key="2">
    <source>
        <dbReference type="Proteomes" id="UP000026960"/>
    </source>
</evidence>
<dbReference type="EnsemblPlants" id="OBART05G12820.1">
    <property type="protein sequence ID" value="OBART05G12820.1"/>
    <property type="gene ID" value="OBART05G12820"/>
</dbReference>
<dbReference type="Proteomes" id="UP000026960">
    <property type="component" value="Chromosome 5"/>
</dbReference>
<name>A0A0D3G6F2_9ORYZ</name>